<keyword evidence="3 6" id="KW-1133">Transmembrane helix</keyword>
<evidence type="ECO:0008006" key="9">
    <source>
        <dbReference type="Google" id="ProtNLM"/>
    </source>
</evidence>
<dbReference type="Proteomes" id="UP000639403">
    <property type="component" value="Unassembled WGS sequence"/>
</dbReference>
<comment type="subcellular location">
    <subcellularLocation>
        <location evidence="1">Membrane</location>
        <topology evidence="1">Multi-pass membrane protein</topology>
    </subcellularLocation>
</comment>
<name>A0A8H7U5P3_9APHY</name>
<gene>
    <name evidence="7" type="ORF">IEO21_01105</name>
</gene>
<evidence type="ECO:0000256" key="5">
    <source>
        <dbReference type="SAM" id="MobiDB-lite"/>
    </source>
</evidence>
<dbReference type="AlphaFoldDB" id="A0A8H7U5P3"/>
<organism evidence="7 8">
    <name type="scientific">Rhodonia placenta</name>
    <dbReference type="NCBI Taxonomy" id="104341"/>
    <lineage>
        <taxon>Eukaryota</taxon>
        <taxon>Fungi</taxon>
        <taxon>Dikarya</taxon>
        <taxon>Basidiomycota</taxon>
        <taxon>Agaricomycotina</taxon>
        <taxon>Agaricomycetes</taxon>
        <taxon>Polyporales</taxon>
        <taxon>Adustoporiaceae</taxon>
        <taxon>Rhodonia</taxon>
    </lineage>
</organism>
<evidence type="ECO:0000313" key="7">
    <source>
        <dbReference type="EMBL" id="KAF9820878.1"/>
    </source>
</evidence>
<dbReference type="InterPro" id="IPR006603">
    <property type="entry name" value="PQ-loop_rpt"/>
</dbReference>
<sequence>MNLFRLRFRGPSQSNRLCAQGTICWTIQLIPQIWKSWREKSTDGLSEHLVFFWGTAGLFMGIYAIVQDLNIPLIVQPQLFSALCFLSWTQCQYYGHRRSKLTCIGLYTICLGFLGGLQAGMIYAIRPSYRKGNDAGVEFIGICSTVIISVALLPQYYEIYKHREVVGISVLFMTIDMLGGVSYSLVAVMDGAVILLALILNPIAKRRRKREVAAAAAAESIDAQPASDLQIDGGGNDIELAANAREAEAPPYNTEASANEKSGDADENRRDLTHDVAQTEEVV</sequence>
<keyword evidence="2 6" id="KW-0812">Transmembrane</keyword>
<feature type="region of interest" description="Disordered" evidence="5">
    <location>
        <begin position="240"/>
        <end position="283"/>
    </location>
</feature>
<reference evidence="7" key="1">
    <citation type="submission" date="2020-11" db="EMBL/GenBank/DDBJ databases">
        <authorList>
            <person name="Koelle M."/>
            <person name="Horta M.A.C."/>
            <person name="Nowrousian M."/>
            <person name="Ohm R.A."/>
            <person name="Benz P."/>
            <person name="Pilgard A."/>
        </authorList>
    </citation>
    <scope>NUCLEOTIDE SEQUENCE</scope>
    <source>
        <strain evidence="7">FPRL280</strain>
    </source>
</reference>
<dbReference type="PANTHER" id="PTHR16201:SF37">
    <property type="entry name" value="PQ-LOOP REPEAT-CONTAINING PROTEIN"/>
    <property type="match status" value="1"/>
</dbReference>
<feature type="transmembrane region" description="Helical" evidence="6">
    <location>
        <begin position="48"/>
        <end position="66"/>
    </location>
</feature>
<feature type="transmembrane region" description="Helical" evidence="6">
    <location>
        <begin position="137"/>
        <end position="157"/>
    </location>
</feature>
<evidence type="ECO:0000313" key="8">
    <source>
        <dbReference type="Proteomes" id="UP000639403"/>
    </source>
</evidence>
<evidence type="ECO:0000256" key="6">
    <source>
        <dbReference type="SAM" id="Phobius"/>
    </source>
</evidence>
<dbReference type="Pfam" id="PF04193">
    <property type="entry name" value="PQ-loop"/>
    <property type="match status" value="2"/>
</dbReference>
<feature type="transmembrane region" description="Helical" evidence="6">
    <location>
        <begin position="177"/>
        <end position="200"/>
    </location>
</feature>
<protein>
    <recommendedName>
        <fullName evidence="9">PQ-loop-domain-containing protein</fullName>
    </recommendedName>
</protein>
<comment type="caution">
    <text evidence="7">The sequence shown here is derived from an EMBL/GenBank/DDBJ whole genome shotgun (WGS) entry which is preliminary data.</text>
</comment>
<keyword evidence="4 6" id="KW-0472">Membrane</keyword>
<dbReference type="SMART" id="SM00679">
    <property type="entry name" value="CTNS"/>
    <property type="match status" value="2"/>
</dbReference>
<reference evidence="7" key="2">
    <citation type="journal article" name="Front. Microbiol.">
        <title>Degradative Capacity of Two Strains of Rhodonia placenta: From Phenotype to Genotype.</title>
        <authorList>
            <person name="Kolle M."/>
            <person name="Horta M.A.C."/>
            <person name="Nowrousian M."/>
            <person name="Ohm R.A."/>
            <person name="Benz J.P."/>
            <person name="Pilgard A."/>
        </authorList>
    </citation>
    <scope>NUCLEOTIDE SEQUENCE</scope>
    <source>
        <strain evidence="7">FPRL280</strain>
    </source>
</reference>
<feature type="compositionally biased region" description="Basic and acidic residues" evidence="5">
    <location>
        <begin position="261"/>
        <end position="274"/>
    </location>
</feature>
<dbReference type="GO" id="GO:0016020">
    <property type="term" value="C:membrane"/>
    <property type="evidence" value="ECO:0007669"/>
    <property type="project" value="UniProtKB-SubCell"/>
</dbReference>
<evidence type="ECO:0000256" key="2">
    <source>
        <dbReference type="ARBA" id="ARBA00022692"/>
    </source>
</evidence>
<proteinExistence type="predicted"/>
<dbReference type="InterPro" id="IPR051415">
    <property type="entry name" value="LAAT-1"/>
</dbReference>
<evidence type="ECO:0000256" key="4">
    <source>
        <dbReference type="ARBA" id="ARBA00023136"/>
    </source>
</evidence>
<evidence type="ECO:0000256" key="1">
    <source>
        <dbReference type="ARBA" id="ARBA00004141"/>
    </source>
</evidence>
<evidence type="ECO:0000256" key="3">
    <source>
        <dbReference type="ARBA" id="ARBA00022989"/>
    </source>
</evidence>
<dbReference type="Gene3D" id="1.20.1280.290">
    <property type="match status" value="2"/>
</dbReference>
<dbReference type="PANTHER" id="PTHR16201">
    <property type="entry name" value="SEVEN TRANSMEMBRANE PROTEIN 1-RELATED"/>
    <property type="match status" value="1"/>
</dbReference>
<feature type="transmembrane region" description="Helical" evidence="6">
    <location>
        <begin position="104"/>
        <end position="125"/>
    </location>
</feature>
<accession>A0A8H7U5P3</accession>
<dbReference type="EMBL" id="JADOXO010000007">
    <property type="protein sequence ID" value="KAF9820878.1"/>
    <property type="molecule type" value="Genomic_DNA"/>
</dbReference>